<name>A0A916Y358_9HYPH</name>
<dbReference type="AlphaFoldDB" id="A0A916Y358"/>
<dbReference type="Proteomes" id="UP000613160">
    <property type="component" value="Unassembled WGS sequence"/>
</dbReference>
<keyword evidence="2" id="KW-1185">Reference proteome</keyword>
<organism evidence="1 2">
    <name type="scientific">Aureimonas glaciei</name>
    <dbReference type="NCBI Taxonomy" id="1776957"/>
    <lineage>
        <taxon>Bacteria</taxon>
        <taxon>Pseudomonadati</taxon>
        <taxon>Pseudomonadota</taxon>
        <taxon>Alphaproteobacteria</taxon>
        <taxon>Hyphomicrobiales</taxon>
        <taxon>Aurantimonadaceae</taxon>
        <taxon>Aureimonas</taxon>
    </lineage>
</organism>
<dbReference type="RefSeq" id="WP_188853119.1">
    <property type="nucleotide sequence ID" value="NZ_BMJJ01000009.1"/>
</dbReference>
<accession>A0A916Y358</accession>
<proteinExistence type="predicted"/>
<reference evidence="1" key="2">
    <citation type="submission" date="2020-09" db="EMBL/GenBank/DDBJ databases">
        <authorList>
            <person name="Sun Q."/>
            <person name="Zhou Y."/>
        </authorList>
    </citation>
    <scope>NUCLEOTIDE SEQUENCE</scope>
    <source>
        <strain evidence="1">CGMCC 1.15493</strain>
    </source>
</reference>
<dbReference type="EMBL" id="BMJJ01000009">
    <property type="protein sequence ID" value="GGD28849.1"/>
    <property type="molecule type" value="Genomic_DNA"/>
</dbReference>
<gene>
    <name evidence="1" type="ORF">GCM10011335_35000</name>
</gene>
<reference evidence="1" key="1">
    <citation type="journal article" date="2014" name="Int. J. Syst. Evol. Microbiol.">
        <title>Complete genome sequence of Corynebacterium casei LMG S-19264T (=DSM 44701T), isolated from a smear-ripened cheese.</title>
        <authorList>
            <consortium name="US DOE Joint Genome Institute (JGI-PGF)"/>
            <person name="Walter F."/>
            <person name="Albersmeier A."/>
            <person name="Kalinowski J."/>
            <person name="Ruckert C."/>
        </authorList>
    </citation>
    <scope>NUCLEOTIDE SEQUENCE</scope>
    <source>
        <strain evidence="1">CGMCC 1.15493</strain>
    </source>
</reference>
<comment type="caution">
    <text evidence="1">The sequence shown here is derived from an EMBL/GenBank/DDBJ whole genome shotgun (WGS) entry which is preliminary data.</text>
</comment>
<evidence type="ECO:0000313" key="1">
    <source>
        <dbReference type="EMBL" id="GGD28849.1"/>
    </source>
</evidence>
<sequence>MIDRPHHPAADIQQMLGMTQLELVDYLTARGVKTSLGAVRSWSRGFYTPPEAVYEELWSLWIAVEENNRLPPETPESVRERQRSIEGMRIWYAARHPELDEIPDDAGEEI</sequence>
<protein>
    <submittedName>
        <fullName evidence="1">Uncharacterized protein</fullName>
    </submittedName>
</protein>
<evidence type="ECO:0000313" key="2">
    <source>
        <dbReference type="Proteomes" id="UP000613160"/>
    </source>
</evidence>